<dbReference type="Pfam" id="PF04082">
    <property type="entry name" value="Fungal_trans"/>
    <property type="match status" value="1"/>
</dbReference>
<dbReference type="SMART" id="SM00066">
    <property type="entry name" value="GAL4"/>
    <property type="match status" value="1"/>
</dbReference>
<keyword evidence="5" id="KW-0804">Transcription</keyword>
<keyword evidence="4" id="KW-0238">DNA-binding</keyword>
<evidence type="ECO:0000313" key="9">
    <source>
        <dbReference type="Proteomes" id="UP000184063"/>
    </source>
</evidence>
<evidence type="ECO:0000313" key="8">
    <source>
        <dbReference type="EMBL" id="OJZ83015.1"/>
    </source>
</evidence>
<keyword evidence="1" id="KW-0479">Metal-binding</keyword>
<evidence type="ECO:0000256" key="5">
    <source>
        <dbReference type="ARBA" id="ARBA00023163"/>
    </source>
</evidence>
<dbReference type="SUPFAM" id="SSF57701">
    <property type="entry name" value="Zn2/Cys6 DNA-binding domain"/>
    <property type="match status" value="1"/>
</dbReference>
<sequence>MEASTALNMRRLSVSSCTECRTRKIQCDRKQPCSQCARADRPTRCIYQSPYSVNGLPRRIAKVRFRQVKFPSHVTDNTPKEGPSGDHQIRLKALEDRVQQLEHDSARPDGSSKSINYDGLPATAAQRSSWEPQSQPFNEFLQGKNDKTRLYSRSHWVVLLLELEDVRTYLTGPRKSELRDVHYMSLKRDDPGQISPANRSFDLLEQLSLSPQVANDLVAAYLSNFETVYRIIHIPTFLKHYGTFWELPRESYPVFRATLLVVLAIGWTVTGGVDEQSSLNSQVGSWISAAEKWASSLPQKDTLRLEYVQLLCLLLLYRRVHASDASFHWLNSSSLVRTAMMMGLHRDPSSFARMTPFHAEIRRRLWYTIVELDLQSSISAGMPPTVTLAHSDCRYPLNVHDDELLDQKASGEHLVSHDLDFCTRTAFQIAMLQTLPPRWQIANIAAMKNDGLEYSGFLSLREKLVGWLKHMPWYCRGQASTLPLDLAQTCKMASAILHLTVHSALITLHGSNFAHLPTAPSSPYGPAVQSALDILAHFDQPECTSPRSSLEMVSGEMVRDLVLHASFILCIELLAELNGSTDDSPVPGSNGNMFPLSPKTQNTIRSLKSAENYLVYHLSRGLRVSKYLIFLRMAIASVQARLHLEPPLDAVKAAFHTTVHDCKIYLSSPGTTIENSSPGDMEPSIPTDRIAPDNSSLRLISNHQLTGDTSPMTTVGAVTNIWSSPAPSLFDLLMAEFDAGITAREGLYF</sequence>
<dbReference type="InterPro" id="IPR051430">
    <property type="entry name" value="Fungal_TF_Env_Response"/>
</dbReference>
<evidence type="ECO:0000256" key="2">
    <source>
        <dbReference type="ARBA" id="ARBA00022833"/>
    </source>
</evidence>
<evidence type="ECO:0000256" key="6">
    <source>
        <dbReference type="ARBA" id="ARBA00023242"/>
    </source>
</evidence>
<feature type="domain" description="Zn(2)-C6 fungal-type" evidence="7">
    <location>
        <begin position="16"/>
        <end position="47"/>
    </location>
</feature>
<dbReference type="GO" id="GO:0006351">
    <property type="term" value="P:DNA-templated transcription"/>
    <property type="evidence" value="ECO:0007669"/>
    <property type="project" value="InterPro"/>
</dbReference>
<evidence type="ECO:0000256" key="3">
    <source>
        <dbReference type="ARBA" id="ARBA00023015"/>
    </source>
</evidence>
<evidence type="ECO:0000259" key="7">
    <source>
        <dbReference type="PROSITE" id="PS50048"/>
    </source>
</evidence>
<dbReference type="GO" id="GO:0000978">
    <property type="term" value="F:RNA polymerase II cis-regulatory region sequence-specific DNA binding"/>
    <property type="evidence" value="ECO:0007669"/>
    <property type="project" value="TreeGrafter"/>
</dbReference>
<gene>
    <name evidence="8" type="ORF">ASPFODRAFT_221052</name>
</gene>
<dbReference type="EMBL" id="KV878246">
    <property type="protein sequence ID" value="OJZ83015.1"/>
    <property type="molecule type" value="Genomic_DNA"/>
</dbReference>
<dbReference type="VEuPathDB" id="FungiDB:ASPFODRAFT_221052"/>
<dbReference type="GO" id="GO:0008270">
    <property type="term" value="F:zinc ion binding"/>
    <property type="evidence" value="ECO:0007669"/>
    <property type="project" value="InterPro"/>
</dbReference>
<dbReference type="PANTHER" id="PTHR31944:SF131">
    <property type="entry name" value="HEME-RESPONSIVE ZINC FINGER TRANSCRIPTION FACTOR HAP1"/>
    <property type="match status" value="1"/>
</dbReference>
<dbReference type="GO" id="GO:0005634">
    <property type="term" value="C:nucleus"/>
    <property type="evidence" value="ECO:0007669"/>
    <property type="project" value="TreeGrafter"/>
</dbReference>
<evidence type="ECO:0000256" key="1">
    <source>
        <dbReference type="ARBA" id="ARBA00022723"/>
    </source>
</evidence>
<dbReference type="CDD" id="cd12148">
    <property type="entry name" value="fungal_TF_MHR"/>
    <property type="match status" value="1"/>
</dbReference>
<protein>
    <recommendedName>
        <fullName evidence="7">Zn(2)-C6 fungal-type domain-containing protein</fullName>
    </recommendedName>
</protein>
<dbReference type="PROSITE" id="PS00463">
    <property type="entry name" value="ZN2_CY6_FUNGAL_1"/>
    <property type="match status" value="1"/>
</dbReference>
<dbReference type="AlphaFoldDB" id="A0A1M3T8F9"/>
<dbReference type="Gene3D" id="4.10.240.10">
    <property type="entry name" value="Zn(2)-C6 fungal-type DNA-binding domain"/>
    <property type="match status" value="1"/>
</dbReference>
<reference evidence="9" key="1">
    <citation type="journal article" date="2017" name="Genome Biol.">
        <title>Comparative genomics reveals high biological diversity and specific adaptations in the industrially and medically important fungal genus Aspergillus.</title>
        <authorList>
            <person name="de Vries R.P."/>
            <person name="Riley R."/>
            <person name="Wiebenga A."/>
            <person name="Aguilar-Osorio G."/>
            <person name="Amillis S."/>
            <person name="Uchima C.A."/>
            <person name="Anderluh G."/>
            <person name="Asadollahi M."/>
            <person name="Askin M."/>
            <person name="Barry K."/>
            <person name="Battaglia E."/>
            <person name="Bayram O."/>
            <person name="Benocci T."/>
            <person name="Braus-Stromeyer S.A."/>
            <person name="Caldana C."/>
            <person name="Canovas D."/>
            <person name="Cerqueira G.C."/>
            <person name="Chen F."/>
            <person name="Chen W."/>
            <person name="Choi C."/>
            <person name="Clum A."/>
            <person name="Dos Santos R.A."/>
            <person name="Damasio A.R."/>
            <person name="Diallinas G."/>
            <person name="Emri T."/>
            <person name="Fekete E."/>
            <person name="Flipphi M."/>
            <person name="Freyberg S."/>
            <person name="Gallo A."/>
            <person name="Gournas C."/>
            <person name="Habgood R."/>
            <person name="Hainaut M."/>
            <person name="Harispe M.L."/>
            <person name="Henrissat B."/>
            <person name="Hilden K.S."/>
            <person name="Hope R."/>
            <person name="Hossain A."/>
            <person name="Karabika E."/>
            <person name="Karaffa L."/>
            <person name="Karanyi Z."/>
            <person name="Krasevec N."/>
            <person name="Kuo A."/>
            <person name="Kusch H."/>
            <person name="LaButti K."/>
            <person name="Lagendijk E.L."/>
            <person name="Lapidus A."/>
            <person name="Levasseur A."/>
            <person name="Lindquist E."/>
            <person name="Lipzen A."/>
            <person name="Logrieco A.F."/>
            <person name="MacCabe A."/>
            <person name="Maekelae M.R."/>
            <person name="Malavazi I."/>
            <person name="Melin P."/>
            <person name="Meyer V."/>
            <person name="Mielnichuk N."/>
            <person name="Miskei M."/>
            <person name="Molnar A.P."/>
            <person name="Mule G."/>
            <person name="Ngan C.Y."/>
            <person name="Orejas M."/>
            <person name="Orosz E."/>
            <person name="Ouedraogo J.P."/>
            <person name="Overkamp K.M."/>
            <person name="Park H.-S."/>
            <person name="Perrone G."/>
            <person name="Piumi F."/>
            <person name="Punt P.J."/>
            <person name="Ram A.F."/>
            <person name="Ramon A."/>
            <person name="Rauscher S."/>
            <person name="Record E."/>
            <person name="Riano-Pachon D.M."/>
            <person name="Robert V."/>
            <person name="Roehrig J."/>
            <person name="Ruller R."/>
            <person name="Salamov A."/>
            <person name="Salih N.S."/>
            <person name="Samson R.A."/>
            <person name="Sandor E."/>
            <person name="Sanguinetti M."/>
            <person name="Schuetze T."/>
            <person name="Sepcic K."/>
            <person name="Shelest E."/>
            <person name="Sherlock G."/>
            <person name="Sophianopoulou V."/>
            <person name="Squina F.M."/>
            <person name="Sun H."/>
            <person name="Susca A."/>
            <person name="Todd R.B."/>
            <person name="Tsang A."/>
            <person name="Unkles S.E."/>
            <person name="van de Wiele N."/>
            <person name="van Rossen-Uffink D."/>
            <person name="Oliveira J.V."/>
            <person name="Vesth T.C."/>
            <person name="Visser J."/>
            <person name="Yu J.-H."/>
            <person name="Zhou M."/>
            <person name="Andersen M.R."/>
            <person name="Archer D.B."/>
            <person name="Baker S.E."/>
            <person name="Benoit I."/>
            <person name="Brakhage A.A."/>
            <person name="Braus G.H."/>
            <person name="Fischer R."/>
            <person name="Frisvad J.C."/>
            <person name="Goldman G.H."/>
            <person name="Houbraken J."/>
            <person name="Oakley B."/>
            <person name="Pocsi I."/>
            <person name="Scazzocchio C."/>
            <person name="Seiboth B."/>
            <person name="vanKuyk P.A."/>
            <person name="Wortman J."/>
            <person name="Dyer P.S."/>
            <person name="Grigoriev I.V."/>
        </authorList>
    </citation>
    <scope>NUCLEOTIDE SEQUENCE [LARGE SCALE GENOMIC DNA]</scope>
    <source>
        <strain evidence="9">CBS 106.47</strain>
    </source>
</reference>
<dbReference type="InterPro" id="IPR007219">
    <property type="entry name" value="XnlR_reg_dom"/>
</dbReference>
<proteinExistence type="predicted"/>
<keyword evidence="2" id="KW-0862">Zinc</keyword>
<dbReference type="GO" id="GO:0001228">
    <property type="term" value="F:DNA-binding transcription activator activity, RNA polymerase II-specific"/>
    <property type="evidence" value="ECO:0007669"/>
    <property type="project" value="TreeGrafter"/>
</dbReference>
<dbReference type="Proteomes" id="UP000184063">
    <property type="component" value="Unassembled WGS sequence"/>
</dbReference>
<keyword evidence="6" id="KW-0539">Nucleus</keyword>
<name>A0A1M3T8F9_ASPLC</name>
<keyword evidence="3" id="KW-0805">Transcription regulation</keyword>
<dbReference type="PANTHER" id="PTHR31944">
    <property type="entry name" value="HEME-RESPONSIVE ZINC FINGER TRANSCRIPTION FACTOR HAP1"/>
    <property type="match status" value="1"/>
</dbReference>
<accession>A0A1M3T8F9</accession>
<dbReference type="InterPro" id="IPR036864">
    <property type="entry name" value="Zn2-C6_fun-type_DNA-bd_sf"/>
</dbReference>
<evidence type="ECO:0000256" key="4">
    <source>
        <dbReference type="ARBA" id="ARBA00023125"/>
    </source>
</evidence>
<dbReference type="CDD" id="cd00067">
    <property type="entry name" value="GAL4"/>
    <property type="match status" value="1"/>
</dbReference>
<dbReference type="PROSITE" id="PS50048">
    <property type="entry name" value="ZN2_CY6_FUNGAL_2"/>
    <property type="match status" value="1"/>
</dbReference>
<dbReference type="SMART" id="SM00906">
    <property type="entry name" value="Fungal_trans"/>
    <property type="match status" value="1"/>
</dbReference>
<dbReference type="InterPro" id="IPR001138">
    <property type="entry name" value="Zn2Cys6_DnaBD"/>
</dbReference>
<dbReference type="Pfam" id="PF00172">
    <property type="entry name" value="Zn_clus"/>
    <property type="match status" value="1"/>
</dbReference>
<organism evidence="8 9">
    <name type="scientific">Aspergillus luchuensis (strain CBS 106.47)</name>
    <dbReference type="NCBI Taxonomy" id="1137211"/>
    <lineage>
        <taxon>Eukaryota</taxon>
        <taxon>Fungi</taxon>
        <taxon>Dikarya</taxon>
        <taxon>Ascomycota</taxon>
        <taxon>Pezizomycotina</taxon>
        <taxon>Eurotiomycetes</taxon>
        <taxon>Eurotiomycetidae</taxon>
        <taxon>Eurotiales</taxon>
        <taxon>Aspergillaceae</taxon>
        <taxon>Aspergillus</taxon>
        <taxon>Aspergillus subgen. Circumdati</taxon>
    </lineage>
</organism>